<feature type="transmembrane region" description="Helical" evidence="7">
    <location>
        <begin position="353"/>
        <end position="376"/>
    </location>
</feature>
<keyword evidence="4 7" id="KW-1133">Transmembrane helix</keyword>
<comment type="subcellular location">
    <subcellularLocation>
        <location evidence="1">Cell membrane</location>
        <topology evidence="1">Multi-pass membrane protein</topology>
    </subcellularLocation>
</comment>
<dbReference type="Pfam" id="PF03772">
    <property type="entry name" value="Competence"/>
    <property type="match status" value="1"/>
</dbReference>
<dbReference type="Gene3D" id="3.60.15.10">
    <property type="entry name" value="Ribonuclease Z/Hydroxyacylglutathione hydrolase-like"/>
    <property type="match status" value="1"/>
</dbReference>
<gene>
    <name evidence="10" type="ORF">JOE61_003759</name>
</gene>
<dbReference type="InterPro" id="IPR052159">
    <property type="entry name" value="Competence_DNA_uptake"/>
</dbReference>
<feature type="transmembrane region" description="Helical" evidence="7">
    <location>
        <begin position="512"/>
        <end position="531"/>
    </location>
</feature>
<evidence type="ECO:0000256" key="6">
    <source>
        <dbReference type="SAM" id="MobiDB-lite"/>
    </source>
</evidence>
<dbReference type="PANTHER" id="PTHR30619:SF1">
    <property type="entry name" value="RECOMBINATION PROTEIN 2"/>
    <property type="match status" value="1"/>
</dbReference>
<feature type="transmembrane region" description="Helical" evidence="7">
    <location>
        <begin position="263"/>
        <end position="282"/>
    </location>
</feature>
<evidence type="ECO:0000256" key="1">
    <source>
        <dbReference type="ARBA" id="ARBA00004651"/>
    </source>
</evidence>
<name>A0ABS2MFI3_9ACTN</name>
<dbReference type="PANTHER" id="PTHR30619">
    <property type="entry name" value="DNA INTERNALIZATION/COMPETENCE PROTEIN COMEC/REC2"/>
    <property type="match status" value="1"/>
</dbReference>
<evidence type="ECO:0000256" key="2">
    <source>
        <dbReference type="ARBA" id="ARBA00022475"/>
    </source>
</evidence>
<dbReference type="InterPro" id="IPR004477">
    <property type="entry name" value="ComEC_N"/>
</dbReference>
<feature type="transmembrane region" description="Helical" evidence="7">
    <location>
        <begin position="76"/>
        <end position="97"/>
    </location>
</feature>
<evidence type="ECO:0000256" key="5">
    <source>
        <dbReference type="ARBA" id="ARBA00023136"/>
    </source>
</evidence>
<evidence type="ECO:0000259" key="9">
    <source>
        <dbReference type="Pfam" id="PF03772"/>
    </source>
</evidence>
<keyword evidence="11" id="KW-1185">Reference proteome</keyword>
<comment type="caution">
    <text evidence="10">The sequence shown here is derived from an EMBL/GenBank/DDBJ whole genome shotgun (WGS) entry which is preliminary data.</text>
</comment>
<feature type="transmembrane region" description="Helical" evidence="7">
    <location>
        <begin position="451"/>
        <end position="468"/>
    </location>
</feature>
<feature type="transmembrane region" description="Helical" evidence="7">
    <location>
        <begin position="313"/>
        <end position="332"/>
    </location>
</feature>
<feature type="transmembrane region" description="Helical" evidence="7">
    <location>
        <begin position="480"/>
        <end position="500"/>
    </location>
</feature>
<dbReference type="Proteomes" id="UP000732378">
    <property type="component" value="Unassembled WGS sequence"/>
</dbReference>
<dbReference type="Pfam" id="PF00753">
    <property type="entry name" value="Lactamase_B"/>
    <property type="match status" value="1"/>
</dbReference>
<dbReference type="InterPro" id="IPR036866">
    <property type="entry name" value="RibonucZ/Hydroxyglut_hydro"/>
</dbReference>
<evidence type="ECO:0000259" key="8">
    <source>
        <dbReference type="Pfam" id="PF00753"/>
    </source>
</evidence>
<dbReference type="EMBL" id="JAFBBZ010000001">
    <property type="protein sequence ID" value="MBM7509945.1"/>
    <property type="molecule type" value="Genomic_DNA"/>
</dbReference>
<dbReference type="RefSeq" id="WP_307823101.1">
    <property type="nucleotide sequence ID" value="NZ_JACDTV010000002.1"/>
</dbReference>
<feature type="transmembrane region" description="Helical" evidence="7">
    <location>
        <begin position="423"/>
        <end position="444"/>
    </location>
</feature>
<keyword evidence="2" id="KW-1003">Cell membrane</keyword>
<feature type="domain" description="Metallo-beta-lactamase" evidence="8">
    <location>
        <begin position="541"/>
        <end position="727"/>
    </location>
</feature>
<protein>
    <submittedName>
        <fullName evidence="10">Competence protein ComEC</fullName>
    </submittedName>
</protein>
<dbReference type="InterPro" id="IPR035681">
    <property type="entry name" value="ComA-like_MBL"/>
</dbReference>
<dbReference type="NCBIfam" id="TIGR00360">
    <property type="entry name" value="ComEC_N-term"/>
    <property type="match status" value="1"/>
</dbReference>
<evidence type="ECO:0000256" key="3">
    <source>
        <dbReference type="ARBA" id="ARBA00022692"/>
    </source>
</evidence>
<evidence type="ECO:0000313" key="11">
    <source>
        <dbReference type="Proteomes" id="UP000732378"/>
    </source>
</evidence>
<dbReference type="InterPro" id="IPR001279">
    <property type="entry name" value="Metallo-B-lactamas"/>
</dbReference>
<dbReference type="SUPFAM" id="SSF56281">
    <property type="entry name" value="Metallo-hydrolase/oxidoreductase"/>
    <property type="match status" value="1"/>
</dbReference>
<reference evidence="10 11" key="1">
    <citation type="submission" date="2021-01" db="EMBL/GenBank/DDBJ databases">
        <title>Sequencing the genomes of 1000 actinobacteria strains.</title>
        <authorList>
            <person name="Klenk H.-P."/>
        </authorList>
    </citation>
    <scope>NUCLEOTIDE SEQUENCE [LARGE SCALE GENOMIC DNA]</scope>
    <source>
        <strain evidence="10 11">DSM 18239</strain>
    </source>
</reference>
<keyword evidence="5 7" id="KW-0472">Membrane</keyword>
<evidence type="ECO:0000256" key="4">
    <source>
        <dbReference type="ARBA" id="ARBA00022989"/>
    </source>
</evidence>
<sequence length="788" mass="78773">MSLARSADTAGPAGPPEPAEPAEPARATADLRMTLVGAAAWTGGLVGALAPAAWLAAVAACGGLGVAALRARGRRGAALTGALLLLVLLAVGLSTSLRHDQVGGGPLADLAEQRAVVRVLATVTADPRPLQGPYADGVWLRVTVREVEGRGSAHTLRAPVLVLAPPEWAGAALGSTVLAEGRLGPADGDDLAAVLDATGAPQVRDPPDLWWRGAGAVRESLRDSVAHRPAPERVLVPALVDGDDVGLDPAVADDFRATGLTHLLAVSGTNLTLVVGSLLWLARGAGVRGRWLLLVGAGGIVGFVLLARTEPSVLRAAVMGSVALVALGTDGARRGPRTLGVAVTGLLLVQPGLAVSVGFALSVLATAGIMLLAPGWRDALARWMPRWLAEAVAVPAAAQLACTPVVAGISGQVSLVAVAANLLAAPVVGPATVVGLAGGLVGLLAPPVGRLLGTVATWCVGWIVAVAERGAGLPAAAVDWGTGVVPLAVLTALSLLLAVLAPRLLARPLPTILLCAVTGVVVVVRPAAAFAPSGWLVVVCDVGQGDAVVLRAGAASAVVVDVGPDPVAVDTCLSDLGVEHVPLVVLTHFHADHVDGLAGVLEGRQIDRVVTSPLLDPPDAVAAVGELAGAAGAEVGVASYAATERVGEVALQSLAPVDSTPRGGPGDGSTANDQSVVLLAEVGGVRVLLPGDLEPPGQAALARALPDLAVDVLKVPHHGSRHQDLDLLTGLGAELALVPVGADNDYGHPDAGLLTDLEAAGARVLRTDTDGPLAVVVRDGEAVGLTRD</sequence>
<feature type="domain" description="ComEC/Rec2-related protein" evidence="9">
    <location>
        <begin position="239"/>
        <end position="501"/>
    </location>
</feature>
<organism evidence="10 11">
    <name type="scientific">Nocardioides salarius</name>
    <dbReference type="NCBI Taxonomy" id="374513"/>
    <lineage>
        <taxon>Bacteria</taxon>
        <taxon>Bacillati</taxon>
        <taxon>Actinomycetota</taxon>
        <taxon>Actinomycetes</taxon>
        <taxon>Propionibacteriales</taxon>
        <taxon>Nocardioidaceae</taxon>
        <taxon>Nocardioides</taxon>
    </lineage>
</organism>
<feature type="transmembrane region" description="Helical" evidence="7">
    <location>
        <begin position="289"/>
        <end position="307"/>
    </location>
</feature>
<feature type="region of interest" description="Disordered" evidence="6">
    <location>
        <begin position="1"/>
        <end position="25"/>
    </location>
</feature>
<proteinExistence type="predicted"/>
<evidence type="ECO:0000313" key="10">
    <source>
        <dbReference type="EMBL" id="MBM7509945.1"/>
    </source>
</evidence>
<evidence type="ECO:0000256" key="7">
    <source>
        <dbReference type="SAM" id="Phobius"/>
    </source>
</evidence>
<keyword evidence="3 7" id="KW-0812">Transmembrane</keyword>
<accession>A0ABS2MFI3</accession>
<dbReference type="CDD" id="cd07731">
    <property type="entry name" value="ComA-like_MBL-fold"/>
    <property type="match status" value="1"/>
</dbReference>
<feature type="transmembrane region" description="Helical" evidence="7">
    <location>
        <begin position="40"/>
        <end position="69"/>
    </location>
</feature>